<evidence type="ECO:0000259" key="1">
    <source>
        <dbReference type="Pfam" id="PF10543"/>
    </source>
</evidence>
<accession>A0A1H9KQE4</accession>
<dbReference type="OrthoDB" id="9816206at2"/>
<dbReference type="EMBL" id="FOGJ01000001">
    <property type="protein sequence ID" value="SER01332.1"/>
    <property type="molecule type" value="Genomic_DNA"/>
</dbReference>
<protein>
    <submittedName>
        <fullName evidence="2">ORF6N domain-containing protein</fullName>
    </submittedName>
</protein>
<organism evidence="2 3">
    <name type="scientific">Butyrivibrio fibrisolvens</name>
    <dbReference type="NCBI Taxonomy" id="831"/>
    <lineage>
        <taxon>Bacteria</taxon>
        <taxon>Bacillati</taxon>
        <taxon>Bacillota</taxon>
        <taxon>Clostridia</taxon>
        <taxon>Lachnospirales</taxon>
        <taxon>Lachnospiraceae</taxon>
        <taxon>Butyrivibrio</taxon>
    </lineage>
</organism>
<dbReference type="InterPro" id="IPR018873">
    <property type="entry name" value="KilA-N_DNA-bd_domain"/>
</dbReference>
<dbReference type="Pfam" id="PF10543">
    <property type="entry name" value="ORF6N"/>
    <property type="match status" value="1"/>
</dbReference>
<reference evidence="2 3" key="1">
    <citation type="submission" date="2016-10" db="EMBL/GenBank/DDBJ databases">
        <authorList>
            <person name="de Groot N.N."/>
        </authorList>
    </citation>
    <scope>NUCLEOTIDE SEQUENCE [LARGE SCALE GENOMIC DNA]</scope>
    <source>
        <strain evidence="2 3">AR40</strain>
    </source>
</reference>
<evidence type="ECO:0000313" key="3">
    <source>
        <dbReference type="Proteomes" id="UP000182584"/>
    </source>
</evidence>
<feature type="domain" description="KilA-N DNA-binding" evidence="1">
    <location>
        <begin position="20"/>
        <end position="101"/>
    </location>
</feature>
<sequence>MSKEEIGIFKQIDKEEIKRQIYEIRGKKVMFDKDIADYFEVTTGNLNKAMKRNIKRFPDSFCFQLSKEEYSRFQNGSLKQGQNIKYPPYVYTEQGVAMLTSALHTDRAIDASIQIMEAFVEMSHYIRQNEQLLPYQELQRLENNQYHMAERIQNIEDNMVTKSDLSDFMKLFDDGLQNEEILILDGEPFKADIAYQKIYGKAKKSVIIVDDYVGPKTLRHLAATKTKVTVTVISDNKGGNALKLSDYNDFLTEYPGRTINFLKSLNRAHDRYIVIDNGSKDMKLYHCGASSKDAGKRITTITRIIEMSTYKATISQLLSNPALVLK</sequence>
<dbReference type="AlphaFoldDB" id="A0A1H9KQE4"/>
<name>A0A1H9KQE4_BUTFI</name>
<gene>
    <name evidence="2" type="ORF">SAMN04487884_101137</name>
</gene>
<evidence type="ECO:0000313" key="2">
    <source>
        <dbReference type="EMBL" id="SER01332.1"/>
    </source>
</evidence>
<dbReference type="RefSeq" id="WP_074753748.1">
    <property type="nucleotide sequence ID" value="NZ_FOGJ01000001.1"/>
</dbReference>
<dbReference type="Proteomes" id="UP000182584">
    <property type="component" value="Unassembled WGS sequence"/>
</dbReference>
<proteinExistence type="predicted"/>